<dbReference type="InterPro" id="IPR000720">
    <property type="entry name" value="PHM/PAL"/>
</dbReference>
<evidence type="ECO:0000256" key="12">
    <source>
        <dbReference type="SAM" id="SignalP"/>
    </source>
</evidence>
<dbReference type="GO" id="GO:0005576">
    <property type="term" value="C:extracellular region"/>
    <property type="evidence" value="ECO:0007669"/>
    <property type="project" value="TreeGrafter"/>
</dbReference>
<keyword evidence="3 12" id="KW-0732">Signal</keyword>
<dbReference type="GO" id="GO:0004504">
    <property type="term" value="F:peptidylglycine monooxygenase activity"/>
    <property type="evidence" value="ECO:0007669"/>
    <property type="project" value="TreeGrafter"/>
</dbReference>
<dbReference type="PANTHER" id="PTHR10680:SF14">
    <property type="entry name" value="PEPTIDYL-GLYCINE ALPHA-AMIDATING MONOOXYGENASE"/>
    <property type="match status" value="1"/>
</dbReference>
<evidence type="ECO:0000256" key="8">
    <source>
        <dbReference type="PIRSR" id="PIRSR600720-1"/>
    </source>
</evidence>
<dbReference type="Gene3D" id="2.120.10.30">
    <property type="entry name" value="TolB, C-terminal domain"/>
    <property type="match status" value="1"/>
</dbReference>
<sequence>MAGSPAGLSALLLLLLAVRPGRPAALYPASLQLQLPQLYSQLDGVLDSMMEVPDVPSPMAEGHWPRRPLNVGPVSGVAVDTLDRPVIFHRANHSWEATSFNKSQHYQDAARGPILSHTLLTLDPVTGAVLKSEGSGRFYLPHGLHIDAAGNRWITDVALHQVFKLPPDSDAPVLTLGVPFEPGSDAAHFCKPTDVAVAEDGTIFVADGYCNRRIMIFDREGRFLGSLGEEQGVDLLVPHSLSLDGGVLCVADREHGRVVCWNIRQRLLQPQVINLALYGRIYAVSVTGDVLLAVFKSLSGGGVLTIDLVTGLVLDSWVAAQGLNEPHDLAVTSDGRTTYVGELVPARVSKFVLQPDFYERP</sequence>
<feature type="binding site" evidence="9">
    <location>
        <position position="144"/>
    </location>
    <ligand>
        <name>Ca(2+)</name>
        <dbReference type="ChEBI" id="CHEBI:29108"/>
        <note>structural</note>
    </ligand>
</feature>
<name>A0A6A4WD52_AMPAM</name>
<proteinExistence type="predicted"/>
<feature type="signal peptide" evidence="12">
    <location>
        <begin position="1"/>
        <end position="23"/>
    </location>
</feature>
<evidence type="ECO:0000313" key="14">
    <source>
        <dbReference type="Proteomes" id="UP000440578"/>
    </source>
</evidence>
<comment type="caution">
    <text evidence="13">The sequence shown here is derived from an EMBL/GenBank/DDBJ whole genome shotgun (WGS) entry which is preliminary data.</text>
</comment>
<feature type="binding site" evidence="9">
    <location>
        <position position="142"/>
    </location>
    <ligand>
        <name>Zn(2+)</name>
        <dbReference type="ChEBI" id="CHEBI:29105"/>
        <note>catalytic</note>
    </ligand>
</feature>
<keyword evidence="13" id="KW-0560">Oxidoreductase</keyword>
<feature type="disulfide bond" evidence="10">
    <location>
        <begin position="190"/>
        <end position="210"/>
    </location>
</feature>
<organism evidence="13 14">
    <name type="scientific">Amphibalanus amphitrite</name>
    <name type="common">Striped barnacle</name>
    <name type="synonym">Balanus amphitrite</name>
    <dbReference type="NCBI Taxonomy" id="1232801"/>
    <lineage>
        <taxon>Eukaryota</taxon>
        <taxon>Metazoa</taxon>
        <taxon>Ecdysozoa</taxon>
        <taxon>Arthropoda</taxon>
        <taxon>Crustacea</taxon>
        <taxon>Multicrustacea</taxon>
        <taxon>Cirripedia</taxon>
        <taxon>Thoracica</taxon>
        <taxon>Thoracicalcarea</taxon>
        <taxon>Balanomorpha</taxon>
        <taxon>Balanoidea</taxon>
        <taxon>Balanidae</taxon>
        <taxon>Amphibalaninae</taxon>
        <taxon>Amphibalanus</taxon>
    </lineage>
</organism>
<evidence type="ECO:0000256" key="5">
    <source>
        <dbReference type="ARBA" id="ARBA00023157"/>
    </source>
</evidence>
<evidence type="ECO:0000256" key="7">
    <source>
        <dbReference type="ARBA" id="ARBA00023239"/>
    </source>
</evidence>
<keyword evidence="4" id="KW-0677">Repeat</keyword>
<dbReference type="GO" id="GO:0046872">
    <property type="term" value="F:metal ion binding"/>
    <property type="evidence" value="ECO:0007669"/>
    <property type="project" value="UniProtKB-KW"/>
</dbReference>
<keyword evidence="9" id="KW-0862">Zinc</keyword>
<dbReference type="Pfam" id="PF01436">
    <property type="entry name" value="NHL"/>
    <property type="match status" value="1"/>
</dbReference>
<evidence type="ECO:0000256" key="2">
    <source>
        <dbReference type="ARBA" id="ARBA00022723"/>
    </source>
</evidence>
<feature type="binding site" evidence="9">
    <location>
        <position position="77"/>
    </location>
    <ligand>
        <name>Ca(2+)</name>
        <dbReference type="ChEBI" id="CHEBI:29108"/>
        <note>structural</note>
    </ligand>
</feature>
<feature type="binding site" evidence="9">
    <location>
        <position position="239"/>
    </location>
    <ligand>
        <name>Zn(2+)</name>
        <dbReference type="ChEBI" id="CHEBI:29105"/>
        <note>catalytic</note>
    </ligand>
</feature>
<dbReference type="PROSITE" id="PS51125">
    <property type="entry name" value="NHL"/>
    <property type="match status" value="2"/>
</dbReference>
<feature type="repeat" description="NHL" evidence="11">
    <location>
        <begin position="127"/>
        <end position="168"/>
    </location>
</feature>
<keyword evidence="6" id="KW-0325">Glycoprotein</keyword>
<feature type="disulfide bond" evidence="10">
    <location>
        <begin position="249"/>
        <end position="260"/>
    </location>
</feature>
<protein>
    <recommendedName>
        <fullName evidence="1">peptidylamidoglycolate lyase</fullName>
        <ecNumber evidence="1">4.3.2.5</ecNumber>
    </recommendedName>
</protein>
<dbReference type="EMBL" id="VIIS01001149">
    <property type="protein sequence ID" value="KAF0301580.1"/>
    <property type="molecule type" value="Genomic_DNA"/>
</dbReference>
<reference evidence="13 14" key="1">
    <citation type="submission" date="2019-07" db="EMBL/GenBank/DDBJ databases">
        <title>Draft genome assembly of a fouling barnacle, Amphibalanus amphitrite (Darwin, 1854): The first reference genome for Thecostraca.</title>
        <authorList>
            <person name="Kim W."/>
        </authorList>
    </citation>
    <scope>NUCLEOTIDE SEQUENCE [LARGE SCALE GENOMIC DNA]</scope>
    <source>
        <strain evidence="13">SNU_AA5</strain>
        <tissue evidence="13">Soma without cirri and trophi</tissue>
    </source>
</reference>
<comment type="cofactor">
    <cofactor evidence="9">
        <name>Zn(2+)</name>
        <dbReference type="ChEBI" id="CHEBI:29105"/>
    </cofactor>
    <text evidence="9">Binds one Zn(2+) ion per subunit.</text>
</comment>
<evidence type="ECO:0000256" key="6">
    <source>
        <dbReference type="ARBA" id="ARBA00023180"/>
    </source>
</evidence>
<feature type="binding site" evidence="8">
    <location>
        <position position="90"/>
    </location>
    <ligand>
        <name>a protein</name>
        <dbReference type="ChEBI" id="CHEBI:16541"/>
    </ligand>
    <ligandPart>
        <name>C-terminal Xaa-(2S)-2-hydroxyglycine residue</name>
        <dbReference type="ChEBI" id="CHEBI:142768"/>
    </ligandPart>
</feature>
<feature type="binding site" evidence="9">
    <location>
        <position position="328"/>
    </location>
    <ligand>
        <name>Ca(2+)</name>
        <dbReference type="ChEBI" id="CHEBI:29108"/>
        <note>structural</note>
    </ligand>
</feature>
<feature type="binding site" evidence="8">
    <location>
        <position position="209"/>
    </location>
    <ligand>
        <name>a protein</name>
        <dbReference type="ChEBI" id="CHEBI:16541"/>
    </ligand>
    <ligandPart>
        <name>C-terminal Xaa-(2S)-2-hydroxyglycine residue</name>
        <dbReference type="ChEBI" id="CHEBI:142768"/>
    </ligandPart>
</feature>
<dbReference type="Proteomes" id="UP000440578">
    <property type="component" value="Unassembled WGS sequence"/>
</dbReference>
<evidence type="ECO:0000256" key="3">
    <source>
        <dbReference type="ARBA" id="ARBA00022729"/>
    </source>
</evidence>
<dbReference type="PANTHER" id="PTHR10680">
    <property type="entry name" value="PEPTIDYL-GLYCINE ALPHA-AMIDATING MONOOXYGENASE"/>
    <property type="match status" value="1"/>
</dbReference>
<keyword evidence="2 9" id="KW-0479">Metal-binding</keyword>
<dbReference type="GO" id="GO:0006518">
    <property type="term" value="P:peptide metabolic process"/>
    <property type="evidence" value="ECO:0007669"/>
    <property type="project" value="InterPro"/>
</dbReference>
<dbReference type="InterPro" id="IPR011042">
    <property type="entry name" value="6-blade_b-propeller_TolB-like"/>
</dbReference>
<keyword evidence="7" id="KW-0456">Lyase</keyword>
<evidence type="ECO:0000256" key="9">
    <source>
        <dbReference type="PIRSR" id="PIRSR600720-2"/>
    </source>
</evidence>
<dbReference type="OrthoDB" id="10018185at2759"/>
<keyword evidence="13" id="KW-0503">Monooxygenase</keyword>
<evidence type="ECO:0000256" key="11">
    <source>
        <dbReference type="PROSITE-ProRule" id="PRU00504"/>
    </source>
</evidence>
<evidence type="ECO:0000256" key="4">
    <source>
        <dbReference type="ARBA" id="ARBA00022737"/>
    </source>
</evidence>
<keyword evidence="14" id="KW-1185">Reference proteome</keyword>
<keyword evidence="9" id="KW-0106">Calcium</keyword>
<gene>
    <name evidence="13" type="primary">pam-b_2</name>
    <name evidence="13" type="ORF">FJT64_026159</name>
</gene>
<dbReference type="SUPFAM" id="SSF101898">
    <property type="entry name" value="NHL repeat"/>
    <property type="match status" value="1"/>
</dbReference>
<dbReference type="GO" id="GO:0016020">
    <property type="term" value="C:membrane"/>
    <property type="evidence" value="ECO:0007669"/>
    <property type="project" value="InterPro"/>
</dbReference>
<feature type="binding site" evidence="9">
    <location>
        <position position="327"/>
    </location>
    <ligand>
        <name>Zn(2+)</name>
        <dbReference type="ChEBI" id="CHEBI:29105"/>
        <note>catalytic</note>
    </ligand>
</feature>
<feature type="binding site" evidence="8">
    <location>
        <position position="253"/>
    </location>
    <ligand>
        <name>a protein</name>
        <dbReference type="ChEBI" id="CHEBI:16541"/>
    </ligand>
    <ligandPart>
        <name>C-terminal Xaa-(2S)-2-hydroxyglycine residue</name>
        <dbReference type="ChEBI" id="CHEBI:142768"/>
    </ligandPart>
</feature>
<feature type="chain" id="PRO_5025426432" description="peptidylamidoglycolate lyase" evidence="12">
    <location>
        <begin position="24"/>
        <end position="361"/>
    </location>
</feature>
<dbReference type="PRINTS" id="PR00790">
    <property type="entry name" value="PAMONOXGNASE"/>
</dbReference>
<keyword evidence="5 10" id="KW-1015">Disulfide bond</keyword>
<dbReference type="GO" id="GO:0004598">
    <property type="term" value="F:peptidylamidoglycolate lyase activity"/>
    <property type="evidence" value="ECO:0007669"/>
    <property type="project" value="UniProtKB-EC"/>
</dbReference>
<dbReference type="EC" id="4.3.2.5" evidence="1"/>
<dbReference type="CDD" id="cd14958">
    <property type="entry name" value="NHL_PAL_like"/>
    <property type="match status" value="1"/>
</dbReference>
<evidence type="ECO:0000256" key="10">
    <source>
        <dbReference type="PIRSR" id="PIRSR600720-3"/>
    </source>
</evidence>
<dbReference type="AlphaFoldDB" id="A0A6A4WD52"/>
<feature type="repeat" description="NHL" evidence="11">
    <location>
        <begin position="176"/>
        <end position="220"/>
    </location>
</feature>
<accession>A0A6A4WD52</accession>
<evidence type="ECO:0000256" key="1">
    <source>
        <dbReference type="ARBA" id="ARBA00012343"/>
    </source>
</evidence>
<evidence type="ECO:0000313" key="13">
    <source>
        <dbReference type="EMBL" id="KAF0301580.1"/>
    </source>
</evidence>
<dbReference type="InterPro" id="IPR001258">
    <property type="entry name" value="NHL_repeat"/>
</dbReference>